<gene>
    <name evidence="5" type="ORF">N7U62_07095</name>
</gene>
<name>A0ABT3CS91_9BACT</name>
<dbReference type="CDD" id="cd03230">
    <property type="entry name" value="ABC_DR_subfamily_A"/>
    <property type="match status" value="1"/>
</dbReference>
<feature type="domain" description="ABC transporter" evidence="4">
    <location>
        <begin position="2"/>
        <end position="227"/>
    </location>
</feature>
<dbReference type="EMBL" id="JAOYOD010000001">
    <property type="protein sequence ID" value="MCV9386423.1"/>
    <property type="molecule type" value="Genomic_DNA"/>
</dbReference>
<dbReference type="PANTHER" id="PTHR42939">
    <property type="entry name" value="ABC TRANSPORTER ATP-BINDING PROTEIN ALBC-RELATED"/>
    <property type="match status" value="1"/>
</dbReference>
<proteinExistence type="predicted"/>
<dbReference type="InterPro" id="IPR051782">
    <property type="entry name" value="ABC_Transporter_VariousFunc"/>
</dbReference>
<keyword evidence="3 5" id="KW-0067">ATP-binding</keyword>
<dbReference type="Pfam" id="PF00005">
    <property type="entry name" value="ABC_tran"/>
    <property type="match status" value="1"/>
</dbReference>
<dbReference type="InterPro" id="IPR003439">
    <property type="entry name" value="ABC_transporter-like_ATP-bd"/>
</dbReference>
<evidence type="ECO:0000256" key="1">
    <source>
        <dbReference type="ARBA" id="ARBA00022448"/>
    </source>
</evidence>
<dbReference type="SUPFAM" id="SSF52540">
    <property type="entry name" value="P-loop containing nucleoside triphosphate hydrolases"/>
    <property type="match status" value="1"/>
</dbReference>
<organism evidence="5 6">
    <name type="scientific">Reichenbachiella ulvae</name>
    <dbReference type="NCBI Taxonomy" id="2980104"/>
    <lineage>
        <taxon>Bacteria</taxon>
        <taxon>Pseudomonadati</taxon>
        <taxon>Bacteroidota</taxon>
        <taxon>Cytophagia</taxon>
        <taxon>Cytophagales</taxon>
        <taxon>Reichenbachiellaceae</taxon>
        <taxon>Reichenbachiella</taxon>
    </lineage>
</organism>
<keyword evidence="6" id="KW-1185">Reference proteome</keyword>
<protein>
    <submittedName>
        <fullName evidence="5">ABC transporter ATP-binding protein</fullName>
    </submittedName>
</protein>
<evidence type="ECO:0000256" key="3">
    <source>
        <dbReference type="ARBA" id="ARBA00022840"/>
    </source>
</evidence>
<dbReference type="InterPro" id="IPR027417">
    <property type="entry name" value="P-loop_NTPase"/>
</dbReference>
<accession>A0ABT3CS91</accession>
<sequence length="277" mass="31923">MIDIKNLSFNYGQKQMLFDQLNLSLPAGHIYGLLGKNGAGKSTLIKMITGLLFPKTGQIEVIDHVPQNRRPDFLQEVYLVTEEFQLPDMSLKRYLNLYSSFYPRFNHENFEQYIQEFQLSMDDKLNAISYGQKKKFLLSFGLATNCRLLLLDEPTNGLDIPSKSQFRKVVASAIHEERSFVISTHQVRDMEHLIDPIIILDEGQIVFFEDFESITQKISMGKTKELPDEGVIYAESTFGQYTIVTENDGENEGNFNLELLFNAVTQNKEKFYQIFNS</sequence>
<dbReference type="PROSITE" id="PS50893">
    <property type="entry name" value="ABC_TRANSPORTER_2"/>
    <property type="match status" value="1"/>
</dbReference>
<evidence type="ECO:0000256" key="2">
    <source>
        <dbReference type="ARBA" id="ARBA00022741"/>
    </source>
</evidence>
<dbReference type="Proteomes" id="UP001300692">
    <property type="component" value="Unassembled WGS sequence"/>
</dbReference>
<keyword evidence="2" id="KW-0547">Nucleotide-binding</keyword>
<dbReference type="Gene3D" id="3.40.50.300">
    <property type="entry name" value="P-loop containing nucleotide triphosphate hydrolases"/>
    <property type="match status" value="1"/>
</dbReference>
<dbReference type="InterPro" id="IPR003593">
    <property type="entry name" value="AAA+_ATPase"/>
</dbReference>
<keyword evidence="1" id="KW-0813">Transport</keyword>
<dbReference type="RefSeq" id="WP_264137214.1">
    <property type="nucleotide sequence ID" value="NZ_JAOYOD010000001.1"/>
</dbReference>
<dbReference type="PANTHER" id="PTHR42939:SF1">
    <property type="entry name" value="ABC TRANSPORTER ATP-BINDING PROTEIN ALBC-RELATED"/>
    <property type="match status" value="1"/>
</dbReference>
<evidence type="ECO:0000259" key="4">
    <source>
        <dbReference type="PROSITE" id="PS50893"/>
    </source>
</evidence>
<reference evidence="5 6" key="1">
    <citation type="submission" date="2022-10" db="EMBL/GenBank/DDBJ databases">
        <title>Comparative genomics and taxonomic characterization of three novel marine species of genus Reichenbachiella exhibiting antioxidant and polysaccharide degradation activities.</title>
        <authorList>
            <person name="Muhammad N."/>
            <person name="Lee Y.-J."/>
            <person name="Ko J."/>
            <person name="Kim S.-G."/>
        </authorList>
    </citation>
    <scope>NUCLEOTIDE SEQUENCE [LARGE SCALE GENOMIC DNA]</scope>
    <source>
        <strain evidence="5 6">ABR2-5</strain>
    </source>
</reference>
<evidence type="ECO:0000313" key="6">
    <source>
        <dbReference type="Proteomes" id="UP001300692"/>
    </source>
</evidence>
<comment type="caution">
    <text evidence="5">The sequence shown here is derived from an EMBL/GenBank/DDBJ whole genome shotgun (WGS) entry which is preliminary data.</text>
</comment>
<dbReference type="GO" id="GO:0005524">
    <property type="term" value="F:ATP binding"/>
    <property type="evidence" value="ECO:0007669"/>
    <property type="project" value="UniProtKB-KW"/>
</dbReference>
<dbReference type="SMART" id="SM00382">
    <property type="entry name" value="AAA"/>
    <property type="match status" value="1"/>
</dbReference>
<evidence type="ECO:0000313" key="5">
    <source>
        <dbReference type="EMBL" id="MCV9386423.1"/>
    </source>
</evidence>